<organism evidence="2 3">
    <name type="scientific">Mesorhizobium qingshengii</name>
    <dbReference type="NCBI Taxonomy" id="1165689"/>
    <lineage>
        <taxon>Bacteria</taxon>
        <taxon>Pseudomonadati</taxon>
        <taxon>Pseudomonadota</taxon>
        <taxon>Alphaproteobacteria</taxon>
        <taxon>Hyphomicrobiales</taxon>
        <taxon>Phyllobacteriaceae</taxon>
        <taxon>Mesorhizobium</taxon>
    </lineage>
</organism>
<dbReference type="InterPro" id="IPR005358">
    <property type="entry name" value="Puta_zinc/iron-chelating_dom"/>
</dbReference>
<dbReference type="AlphaFoldDB" id="A0A1G5Z4T3"/>
<dbReference type="NCBIfam" id="NF003501">
    <property type="entry name" value="PRK05170.1-5"/>
    <property type="match status" value="1"/>
</dbReference>
<evidence type="ECO:0000313" key="2">
    <source>
        <dbReference type="EMBL" id="SDA90059.1"/>
    </source>
</evidence>
<dbReference type="InterPro" id="IPR008228">
    <property type="entry name" value="UCP006173"/>
</dbReference>
<evidence type="ECO:0000313" key="3">
    <source>
        <dbReference type="Proteomes" id="UP000198588"/>
    </source>
</evidence>
<dbReference type="NCBIfam" id="NF003507">
    <property type="entry name" value="PRK05170.2-5"/>
    <property type="match status" value="1"/>
</dbReference>
<dbReference type="EMBL" id="FMXM01000014">
    <property type="protein sequence ID" value="SDA90059.1"/>
    <property type="molecule type" value="Genomic_DNA"/>
</dbReference>
<dbReference type="STRING" id="1165689.SAMN02927914_04266"/>
<protein>
    <recommendedName>
        <fullName evidence="1">UPF0260 protein SAMN02927914_04266</fullName>
    </recommendedName>
</protein>
<accession>A0A1G5Z4T3</accession>
<dbReference type="PANTHER" id="PTHR37421">
    <property type="entry name" value="UPF0260 PROTEIN YCGN"/>
    <property type="match status" value="1"/>
</dbReference>
<comment type="similarity">
    <text evidence="1">Belongs to the UPF0260 family.</text>
</comment>
<dbReference type="PANTHER" id="PTHR37421:SF1">
    <property type="entry name" value="UPF0260 PROTEIN YCGN"/>
    <property type="match status" value="1"/>
</dbReference>
<dbReference type="Proteomes" id="UP000198588">
    <property type="component" value="Unassembled WGS sequence"/>
</dbReference>
<sequence>MWGPILAVTDLVPIGSGFAGIRGRTGRLAGLLKATSCHLAGDRRILAVAALDLAGGRGHIPQMETPFWKTKALEAMSPAEWESLCDGCGKCCLSKLEDEDTGEIYWTSVGCRLFDARSCRCSDYANRLARVSDCVGLTPHNVRTISWLPSTCAYRLVAEGRDLYWWHRLVSGSAETVHEAGISMRGRVKASETDLAEPEDYFDYMLDEEP</sequence>
<name>A0A1G5Z4T3_9HYPH</name>
<reference evidence="2 3" key="1">
    <citation type="submission" date="2016-10" db="EMBL/GenBank/DDBJ databases">
        <authorList>
            <person name="de Groot N.N."/>
        </authorList>
    </citation>
    <scope>NUCLEOTIDE SEQUENCE [LARGE SCALE GENOMIC DNA]</scope>
    <source>
        <strain evidence="2 3">CGMCC 1.12097</strain>
    </source>
</reference>
<dbReference type="HAMAP" id="MF_00676">
    <property type="entry name" value="UPF0260"/>
    <property type="match status" value="1"/>
</dbReference>
<gene>
    <name evidence="2" type="ORF">SAMN02927914_04266</name>
</gene>
<evidence type="ECO:0000256" key="1">
    <source>
        <dbReference type="HAMAP-Rule" id="MF_00676"/>
    </source>
</evidence>
<proteinExistence type="inferred from homology"/>
<dbReference type="Pfam" id="PF03692">
    <property type="entry name" value="CxxCxxCC"/>
    <property type="match status" value="1"/>
</dbReference>